<gene>
    <name evidence="1" type="ORF">CAL24_05335</name>
</gene>
<keyword evidence="2" id="KW-1185">Reference proteome</keyword>
<comment type="caution">
    <text evidence="1">The sequence shown here is derived from an EMBL/GenBank/DDBJ whole genome shotgun (WGS) entry which is preliminary data.</text>
</comment>
<reference evidence="2" key="1">
    <citation type="submission" date="2017-05" db="EMBL/GenBank/DDBJ databases">
        <title>Complete and WGS of Bordetella genogroups.</title>
        <authorList>
            <person name="Spilker T."/>
            <person name="Lipuma J."/>
        </authorList>
    </citation>
    <scope>NUCLEOTIDE SEQUENCE [LARGE SCALE GENOMIC DNA]</scope>
    <source>
        <strain evidence="2">AU8256</strain>
    </source>
</reference>
<dbReference type="Proteomes" id="UP000215633">
    <property type="component" value="Unassembled WGS sequence"/>
</dbReference>
<proteinExistence type="predicted"/>
<name>A0A261VYZ6_9BORD</name>
<organism evidence="1 2">
    <name type="scientific">Bordetella genomosp. 2</name>
    <dbReference type="NCBI Taxonomy" id="1983456"/>
    <lineage>
        <taxon>Bacteria</taxon>
        <taxon>Pseudomonadati</taxon>
        <taxon>Pseudomonadota</taxon>
        <taxon>Betaproteobacteria</taxon>
        <taxon>Burkholderiales</taxon>
        <taxon>Alcaligenaceae</taxon>
        <taxon>Bordetella</taxon>
    </lineage>
</organism>
<dbReference type="EMBL" id="NEVT01000003">
    <property type="protein sequence ID" value="OZI79356.1"/>
    <property type="molecule type" value="Genomic_DNA"/>
</dbReference>
<dbReference type="AlphaFoldDB" id="A0A261VYZ6"/>
<evidence type="ECO:0000313" key="2">
    <source>
        <dbReference type="Proteomes" id="UP000215633"/>
    </source>
</evidence>
<sequence>MGKSKIDAQSVVNVQVGALTGPSDALMLRISYASREMAAGQEGAATSQVKVYALTNDQAEDLATQLNSALRWIEGKPRDRFH</sequence>
<dbReference type="RefSeq" id="WP_028356488.1">
    <property type="nucleotide sequence ID" value="NZ_NEVT01000003.1"/>
</dbReference>
<protein>
    <submittedName>
        <fullName evidence="1">Uncharacterized protein</fullName>
    </submittedName>
</protein>
<evidence type="ECO:0000313" key="1">
    <source>
        <dbReference type="EMBL" id="OZI79356.1"/>
    </source>
</evidence>
<accession>A0A261VYZ6</accession>